<feature type="compositionally biased region" description="Gly residues" evidence="3">
    <location>
        <begin position="494"/>
        <end position="503"/>
    </location>
</feature>
<dbReference type="AlphaFoldDB" id="A0AA47P1I5"/>
<dbReference type="Gene3D" id="2.60.120.200">
    <property type="match status" value="1"/>
</dbReference>
<feature type="region of interest" description="Disordered" evidence="3">
    <location>
        <begin position="202"/>
        <end position="226"/>
    </location>
</feature>
<feature type="compositionally biased region" description="Basic and acidic residues" evidence="3">
    <location>
        <begin position="388"/>
        <end position="405"/>
    </location>
</feature>
<evidence type="ECO:0000256" key="2">
    <source>
        <dbReference type="ARBA" id="ARBA00022737"/>
    </source>
</evidence>
<evidence type="ECO:0000313" key="5">
    <source>
        <dbReference type="EMBL" id="KAK0146971.1"/>
    </source>
</evidence>
<keyword evidence="5" id="KW-0176">Collagen</keyword>
<feature type="compositionally biased region" description="Basic and acidic residues" evidence="3">
    <location>
        <begin position="334"/>
        <end position="351"/>
    </location>
</feature>
<feature type="compositionally biased region" description="Basic and acidic residues" evidence="3">
    <location>
        <begin position="317"/>
        <end position="327"/>
    </location>
</feature>
<keyword evidence="1" id="KW-0732">Signal</keyword>
<dbReference type="InterPro" id="IPR008160">
    <property type="entry name" value="Collagen"/>
</dbReference>
<name>A0AA47P1I5_MERPO</name>
<evidence type="ECO:0000256" key="1">
    <source>
        <dbReference type="ARBA" id="ARBA00022729"/>
    </source>
</evidence>
<keyword evidence="2" id="KW-0677">Repeat</keyword>
<dbReference type="Pfam" id="PF01391">
    <property type="entry name" value="Collagen"/>
    <property type="match status" value="1"/>
</dbReference>
<feature type="compositionally biased region" description="Basic and acidic residues" evidence="3">
    <location>
        <begin position="420"/>
        <end position="438"/>
    </location>
</feature>
<dbReference type="Proteomes" id="UP001174136">
    <property type="component" value="Unassembled WGS sequence"/>
</dbReference>
<dbReference type="SUPFAM" id="SSF49899">
    <property type="entry name" value="Concanavalin A-like lectins/glucanases"/>
    <property type="match status" value="1"/>
</dbReference>
<gene>
    <name evidence="5" type="primary">COL5A3_0</name>
    <name evidence="5" type="ORF">N1851_013690</name>
</gene>
<reference evidence="5" key="1">
    <citation type="journal article" date="2023" name="Front. Mar. Sci.">
        <title>A new Merluccius polli reference genome to investigate the effects of global change in West African waters.</title>
        <authorList>
            <person name="Mateo J.L."/>
            <person name="Blanco-Fernandez C."/>
            <person name="Garcia-Vazquez E."/>
            <person name="Machado-Schiaffino G."/>
        </authorList>
    </citation>
    <scope>NUCLEOTIDE SEQUENCE</scope>
    <source>
        <strain evidence="5">C29</strain>
        <tissue evidence="5">Fin</tissue>
    </source>
</reference>
<dbReference type="EMBL" id="JAOPHQ010002407">
    <property type="protein sequence ID" value="KAK0146971.1"/>
    <property type="molecule type" value="Genomic_DNA"/>
</dbReference>
<dbReference type="InterPro" id="IPR013320">
    <property type="entry name" value="ConA-like_dom_sf"/>
</dbReference>
<dbReference type="InterPro" id="IPR048287">
    <property type="entry name" value="TSPN-like_N"/>
</dbReference>
<feature type="region of interest" description="Disordered" evidence="3">
    <location>
        <begin position="311"/>
        <end position="515"/>
    </location>
</feature>
<sequence>MIVRRMDYEISDEVNVLDELSLQVSNSSNASLTLEGPARCPVLQVGQYSTLALPLEQLFTDGFPGEFSLLVQLRSSRTEDSSVLTLLSLDGDVMLQLRTSGHALTFIGAQQRHYEFPVSGLTDGAWHRLAVSVSAERLALYVDCAPVETLDWVYRGVGLSTAGLLMVGGTVKGHETPFEGHVRQLSFLPGDPGAARLHCSLHPPRCGGGGGGGGSKPPRSPRTNSPLEEFLLSSNDLENLEGGASDASRLLFRRTQNVFLRRVASSRGDGTVPSGTRREGPVGHGEVLVVDEDTDLLDPVFHAVGGHLNPLWKPPTRRGDKGSHEGKAGASSKGLEENITTDKRAETDVGARGEAPFPGKPTGDVMIDLDARTDPKKSSVAFPADKVPSGDHARSAGANDVREGDSSPPDTRGTSSTIREAGEERAARLDNTIDEKHRGSVSVVSRDGDMALGSDGSWYRLQRGPPGHLGPPGTDGDPGEPGLLGFKGDKGKLGPVGQGGRPGDQGPPGPPGLPSLYLWRNTAEEWAVFQVNLPTTHRAFFPNTLTYIYIK</sequence>
<dbReference type="Pfam" id="PF02210">
    <property type="entry name" value="Laminin_G_2"/>
    <property type="match status" value="1"/>
</dbReference>
<feature type="compositionally biased region" description="Low complexity" evidence="3">
    <location>
        <begin position="471"/>
        <end position="486"/>
    </location>
</feature>
<feature type="compositionally biased region" description="Polar residues" evidence="3">
    <location>
        <begin position="408"/>
        <end position="418"/>
    </location>
</feature>
<accession>A0AA47P1I5</accession>
<dbReference type="InterPro" id="IPR001791">
    <property type="entry name" value="Laminin_G"/>
</dbReference>
<proteinExistence type="predicted"/>
<feature type="domain" description="Thrombospondin-like N-terminal" evidence="4">
    <location>
        <begin position="13"/>
        <end position="191"/>
    </location>
</feature>
<comment type="caution">
    <text evidence="5">The sequence shown here is derived from an EMBL/GenBank/DDBJ whole genome shotgun (WGS) entry which is preliminary data.</text>
</comment>
<feature type="compositionally biased region" description="Gly residues" evidence="3">
    <location>
        <begin position="206"/>
        <end position="215"/>
    </location>
</feature>
<protein>
    <submittedName>
        <fullName evidence="5">Collagen alpha-3(V) chain</fullName>
    </submittedName>
</protein>
<evidence type="ECO:0000259" key="4">
    <source>
        <dbReference type="SMART" id="SM00210"/>
    </source>
</evidence>
<evidence type="ECO:0000313" key="6">
    <source>
        <dbReference type="Proteomes" id="UP001174136"/>
    </source>
</evidence>
<dbReference type="GO" id="GO:0005581">
    <property type="term" value="C:collagen trimer"/>
    <property type="evidence" value="ECO:0007669"/>
    <property type="project" value="UniProtKB-KW"/>
</dbReference>
<evidence type="ECO:0000256" key="3">
    <source>
        <dbReference type="SAM" id="MobiDB-lite"/>
    </source>
</evidence>
<dbReference type="SMART" id="SM00210">
    <property type="entry name" value="TSPN"/>
    <property type="match status" value="1"/>
</dbReference>
<organism evidence="5 6">
    <name type="scientific">Merluccius polli</name>
    <name type="common">Benguela hake</name>
    <name type="synonym">Merluccius cadenati</name>
    <dbReference type="NCBI Taxonomy" id="89951"/>
    <lineage>
        <taxon>Eukaryota</taxon>
        <taxon>Metazoa</taxon>
        <taxon>Chordata</taxon>
        <taxon>Craniata</taxon>
        <taxon>Vertebrata</taxon>
        <taxon>Euteleostomi</taxon>
        <taxon>Actinopterygii</taxon>
        <taxon>Neopterygii</taxon>
        <taxon>Teleostei</taxon>
        <taxon>Neoteleostei</taxon>
        <taxon>Acanthomorphata</taxon>
        <taxon>Zeiogadaria</taxon>
        <taxon>Gadariae</taxon>
        <taxon>Gadiformes</taxon>
        <taxon>Gadoidei</taxon>
        <taxon>Merlucciidae</taxon>
        <taxon>Merluccius</taxon>
    </lineage>
</organism>
<keyword evidence="6" id="KW-1185">Reference proteome</keyword>